<dbReference type="PANTHER" id="PTHR46579">
    <property type="entry name" value="F5/8 TYPE C DOMAIN-CONTAINING PROTEIN-RELATED"/>
    <property type="match status" value="1"/>
</dbReference>
<feature type="domain" description="DUF4218" evidence="1">
    <location>
        <begin position="615"/>
        <end position="707"/>
    </location>
</feature>
<sequence>MFSSAENTQSNNPKWYCKCGICNGKWVPKRTFHRHTDEVFSNKTVPLLPKYQFDEAAYRDENLLSPLFSGANTTLLEAVAQHLHVFSTNHGMSKSALTDVLKTEKRTLPQPNNLPASYKEAKDLIKHLLIPLYKYDVCVNDCVVYRDNTEFAGLQSCPKCKEPRYFNDKVRKSFTYMPLGPRLARWFGTFNLCKLLYAEKISVRGTLTDFIDGSLYNSWFQTGGVFEATEEPLCVPLSLFTDGVNPNKHTSSQKSMWPLILTWINLPRTIRQVMGPMLLMGIIPSGPKGCEPKTLEPYLEILIEELLDLTEFPLQNAYIGAPTTVKVALLQFLCDIPAYSKLLHLSGHSALRSCPYCNEVGHYCHSLKKTIHVSNRHFLPIGDKMREGTGFALQDRETKNPTTVSNEQEKQMRLKYDRLPNKTQKQKHQKETGLKGTYALMKLPYHNRLHQMQPDGMHTIADFISHVMDMLIGKHDGVNVRSCEKSFNRFPEIWVQQNSAVTEALPPQGTKRNKKRRLNEENVNPEESIVLHPTPWSLSKEQIKTADARAASITYSIAHNISPGPHFSKPWTLRTMNAKLQFVTSGALAWCINGFLPKQQEETLLLVLNIIKRMVSPQLKEEDIPELQEDAHSALSLFERDFPLSMQNLVTHLLHHVVDGFPTFGPLYGRWLFPYERANGWISRQCLKKGAEEATVMETYVVYDWCMYMVMSQKYKPPHGADEVMNRVQHTPEVTTFQISQSQDKDVILTEAMSAHMRKFYETSMKINIFFFNEYASEKYSYSSEDRKICTKHHNSRKNSSIVKVLSGHLQFGEVRMFLEHNVNCTLQTWAVVDVFPLGERKDGLCKFQNTVLFQRLVHINLISDPLVYVQKDNFVSVLNDADIKNL</sequence>
<keyword evidence="3" id="KW-1185">Reference proteome</keyword>
<dbReference type="InterPro" id="IPR025452">
    <property type="entry name" value="DUF4218"/>
</dbReference>
<protein>
    <recommendedName>
        <fullName evidence="1">DUF4218 domain-containing protein</fullName>
    </recommendedName>
</protein>
<accession>A0A8W8IMI0</accession>
<dbReference type="EnsemblMetazoa" id="G14635.1">
    <property type="protein sequence ID" value="G14635.1:cds"/>
    <property type="gene ID" value="G14635"/>
</dbReference>
<reference evidence="2" key="1">
    <citation type="submission" date="2022-08" db="UniProtKB">
        <authorList>
            <consortium name="EnsemblMetazoa"/>
        </authorList>
    </citation>
    <scope>IDENTIFICATION</scope>
    <source>
        <strain evidence="2">05x7-T-G4-1.051#20</strain>
    </source>
</reference>
<dbReference type="PANTHER" id="PTHR46579:SF1">
    <property type="entry name" value="F5_8 TYPE C DOMAIN-CONTAINING PROTEIN"/>
    <property type="match status" value="1"/>
</dbReference>
<evidence type="ECO:0000313" key="3">
    <source>
        <dbReference type="Proteomes" id="UP000005408"/>
    </source>
</evidence>
<dbReference type="AlphaFoldDB" id="A0A8W8IMI0"/>
<evidence type="ECO:0000259" key="1">
    <source>
        <dbReference type="Pfam" id="PF13960"/>
    </source>
</evidence>
<name>A0A8W8IMI0_MAGGI</name>
<dbReference type="Pfam" id="PF02992">
    <property type="entry name" value="Transposase_21"/>
    <property type="match status" value="1"/>
</dbReference>
<dbReference type="Pfam" id="PF13960">
    <property type="entry name" value="DUF4218"/>
    <property type="match status" value="1"/>
</dbReference>
<evidence type="ECO:0000313" key="2">
    <source>
        <dbReference type="EnsemblMetazoa" id="G14635.1:cds"/>
    </source>
</evidence>
<organism evidence="2 3">
    <name type="scientific">Magallana gigas</name>
    <name type="common">Pacific oyster</name>
    <name type="synonym">Crassostrea gigas</name>
    <dbReference type="NCBI Taxonomy" id="29159"/>
    <lineage>
        <taxon>Eukaryota</taxon>
        <taxon>Metazoa</taxon>
        <taxon>Spiralia</taxon>
        <taxon>Lophotrochozoa</taxon>
        <taxon>Mollusca</taxon>
        <taxon>Bivalvia</taxon>
        <taxon>Autobranchia</taxon>
        <taxon>Pteriomorphia</taxon>
        <taxon>Ostreida</taxon>
        <taxon>Ostreoidea</taxon>
        <taxon>Ostreidae</taxon>
        <taxon>Magallana</taxon>
    </lineage>
</organism>
<proteinExistence type="predicted"/>
<dbReference type="InterPro" id="IPR004242">
    <property type="entry name" value="Transposase_21"/>
</dbReference>
<dbReference type="Proteomes" id="UP000005408">
    <property type="component" value="Unassembled WGS sequence"/>
</dbReference>